<evidence type="ECO:0000313" key="3">
    <source>
        <dbReference type="Proteomes" id="UP000617531"/>
    </source>
</evidence>
<comment type="caution">
    <text evidence="2">The sequence shown here is derived from an EMBL/GenBank/DDBJ whole genome shotgun (WGS) entry which is preliminary data.</text>
</comment>
<feature type="transmembrane region" description="Helical" evidence="1">
    <location>
        <begin position="102"/>
        <end position="125"/>
    </location>
</feature>
<dbReference type="PANTHER" id="PTHR32251:SF23">
    <property type="entry name" value="3-OXO-5-ALPHA-STEROID 4-DEHYDROGENASE (DUF1295)"/>
    <property type="match status" value="1"/>
</dbReference>
<organism evidence="2 3">
    <name type="scientific">Pseudolysinimonas yzui</name>
    <dbReference type="NCBI Taxonomy" id="2708254"/>
    <lineage>
        <taxon>Bacteria</taxon>
        <taxon>Bacillati</taxon>
        <taxon>Actinomycetota</taxon>
        <taxon>Actinomycetes</taxon>
        <taxon>Micrococcales</taxon>
        <taxon>Microbacteriaceae</taxon>
        <taxon>Pseudolysinimonas</taxon>
    </lineage>
</organism>
<feature type="transmembrane region" description="Helical" evidence="1">
    <location>
        <begin position="34"/>
        <end position="52"/>
    </location>
</feature>
<keyword evidence="1" id="KW-1133">Transmembrane helix</keyword>
<reference evidence="2" key="1">
    <citation type="journal article" date="2014" name="Int. J. Syst. Evol. Microbiol.">
        <title>Complete genome sequence of Corynebacterium casei LMG S-19264T (=DSM 44701T), isolated from a smear-ripened cheese.</title>
        <authorList>
            <consortium name="US DOE Joint Genome Institute (JGI-PGF)"/>
            <person name="Walter F."/>
            <person name="Albersmeier A."/>
            <person name="Kalinowski J."/>
            <person name="Ruckert C."/>
        </authorList>
    </citation>
    <scope>NUCLEOTIDE SEQUENCE</scope>
    <source>
        <strain evidence="2">CGMCC 1.16548</strain>
    </source>
</reference>
<evidence type="ECO:0008006" key="4">
    <source>
        <dbReference type="Google" id="ProtNLM"/>
    </source>
</evidence>
<gene>
    <name evidence="2" type="ORF">GCM10011600_09310</name>
</gene>
<dbReference type="Pfam" id="PF06966">
    <property type="entry name" value="DUF1295"/>
    <property type="match status" value="1"/>
</dbReference>
<dbReference type="InterPro" id="IPR010721">
    <property type="entry name" value="UstE-like"/>
</dbReference>
<dbReference type="GO" id="GO:0016020">
    <property type="term" value="C:membrane"/>
    <property type="evidence" value="ECO:0007669"/>
    <property type="project" value="TreeGrafter"/>
</dbReference>
<proteinExistence type="predicted"/>
<dbReference type="AlphaFoldDB" id="A0A8J3LZI7"/>
<keyword evidence="1" id="KW-0812">Transmembrane</keyword>
<dbReference type="Gene3D" id="1.20.120.1630">
    <property type="match status" value="1"/>
</dbReference>
<keyword evidence="1" id="KW-0472">Membrane</keyword>
<reference evidence="2" key="2">
    <citation type="submission" date="2020-09" db="EMBL/GenBank/DDBJ databases">
        <authorList>
            <person name="Sun Q."/>
            <person name="Zhou Y."/>
        </authorList>
    </citation>
    <scope>NUCLEOTIDE SEQUENCE</scope>
    <source>
        <strain evidence="2">CGMCC 1.16548</strain>
    </source>
</reference>
<evidence type="ECO:0000256" key="1">
    <source>
        <dbReference type="SAM" id="Phobius"/>
    </source>
</evidence>
<name>A0A8J3LZI7_9MICO</name>
<dbReference type="RefSeq" id="WP_191282206.1">
    <property type="nucleotide sequence ID" value="NZ_BNAI01000001.1"/>
</dbReference>
<accession>A0A8J3LZI7</accession>
<protein>
    <recommendedName>
        <fullName evidence="4">DUF1295 domain-containing protein</fullName>
    </recommendedName>
</protein>
<feature type="transmembrane region" description="Helical" evidence="1">
    <location>
        <begin position="137"/>
        <end position="156"/>
    </location>
</feature>
<dbReference type="Proteomes" id="UP000617531">
    <property type="component" value="Unassembled WGS sequence"/>
</dbReference>
<keyword evidence="3" id="KW-1185">Reference proteome</keyword>
<dbReference type="PANTHER" id="PTHR32251">
    <property type="entry name" value="3-OXO-5-ALPHA-STEROID 4-DEHYDROGENASE"/>
    <property type="match status" value="1"/>
</dbReference>
<evidence type="ECO:0000313" key="2">
    <source>
        <dbReference type="EMBL" id="GHF10307.1"/>
    </source>
</evidence>
<dbReference type="EMBL" id="BNAI01000001">
    <property type="protein sequence ID" value="GHF10307.1"/>
    <property type="molecule type" value="Genomic_DNA"/>
</dbReference>
<sequence length="273" mass="30607">MHPLVVVIAVAGAVAVFCWIASVVSRDHSWVDRLWSIVPVVYVWIFAGAAGFGDARLNIMAGVVTLWGARLTYNFARKGGYTGVEDYRWPVLRQRMSPTQFAVFNIFFVVLYQHALLVLITLPAFTAYEHRGTPVGILDFLVAFAFLALLAGETIADQQQWDFHQEKKAALAAGQEPATRFLQTGLWRYSRHPNFFFEQAQWWTFFFFGAIAAGSVLQWTVLGAALLTGLFVGSTIFTESITKSKYPEYAEYQATTSPILPLPPRRTRVARTA</sequence>